<reference evidence="1 2" key="1">
    <citation type="submission" date="2015-04" db="EMBL/GenBank/DDBJ databases">
        <authorList>
            <consortium name="Pathogen Informatics"/>
        </authorList>
    </citation>
    <scope>NUCLEOTIDE SEQUENCE [LARGE SCALE GENOMIC DNA]</scope>
    <source>
        <strain evidence="1 2">SGS1</strain>
    </source>
</reference>
<dbReference type="GeneID" id="39735663"/>
<dbReference type="Proteomes" id="UP000220158">
    <property type="component" value="Chromosome 7"/>
</dbReference>
<organism evidence="1 2">
    <name type="scientific">Plasmodium relictum</name>
    <dbReference type="NCBI Taxonomy" id="85471"/>
    <lineage>
        <taxon>Eukaryota</taxon>
        <taxon>Sar</taxon>
        <taxon>Alveolata</taxon>
        <taxon>Apicomplexa</taxon>
        <taxon>Aconoidasida</taxon>
        <taxon>Haemosporida</taxon>
        <taxon>Plasmodiidae</taxon>
        <taxon>Plasmodium</taxon>
        <taxon>Plasmodium (Haemamoeba)</taxon>
    </lineage>
</organism>
<evidence type="ECO:0008006" key="3">
    <source>
        <dbReference type="Google" id="ProtNLM"/>
    </source>
</evidence>
<dbReference type="OrthoDB" id="371213at2759"/>
<evidence type="ECO:0000313" key="2">
    <source>
        <dbReference type="Proteomes" id="UP000220158"/>
    </source>
</evidence>
<keyword evidence="2" id="KW-1185">Reference proteome</keyword>
<proteinExistence type="predicted"/>
<protein>
    <recommendedName>
        <fullName evidence="3">F-box domain-containing protein</fullName>
    </recommendedName>
</protein>
<dbReference type="EMBL" id="LN835302">
    <property type="protein sequence ID" value="CRG99561.1"/>
    <property type="molecule type" value="Genomic_DNA"/>
</dbReference>
<sequence>MNRICTTLVVVNILEFFPWIDDLLKLMYLNRLWRDTILDVIKNTNFLIVKNLMRLKNKKSILLILKYMNSSHKTYRSISDYFNCPSCENFKISSFPNTLGLIIISCNLNPPFFNYINHIFPNLIYFKLIIRSPICIPLLKNFCFNSKNLRYIAICFVNDELCEEYKVKLKKSINNFLFHWHINIKLITE</sequence>
<evidence type="ECO:0000313" key="1">
    <source>
        <dbReference type="EMBL" id="CRG99561.1"/>
    </source>
</evidence>
<dbReference type="AlphaFoldDB" id="A0A1J1H4E3"/>
<accession>A0A1J1H4E3</accession>
<dbReference type="VEuPathDB" id="PlasmoDB:PRELSG_0732600"/>
<dbReference type="OMA" id="ILEFFPW"/>
<dbReference type="RefSeq" id="XP_028532566.1">
    <property type="nucleotide sequence ID" value="XM_028676037.1"/>
</dbReference>
<dbReference type="KEGG" id="prel:PRELSG_0732600"/>
<gene>
    <name evidence="1" type="ORF">PRELSG_0732600</name>
</gene>
<name>A0A1J1H4E3_PLARL</name>